<dbReference type="EMBL" id="UINC01032611">
    <property type="protein sequence ID" value="SVB20557.1"/>
    <property type="molecule type" value="Genomic_DNA"/>
</dbReference>
<organism evidence="1">
    <name type="scientific">marine metagenome</name>
    <dbReference type="NCBI Taxonomy" id="408172"/>
    <lineage>
        <taxon>unclassified sequences</taxon>
        <taxon>metagenomes</taxon>
        <taxon>ecological metagenomes</taxon>
    </lineage>
</organism>
<evidence type="ECO:0000313" key="1">
    <source>
        <dbReference type="EMBL" id="SVB20557.1"/>
    </source>
</evidence>
<protein>
    <submittedName>
        <fullName evidence="1">Uncharacterized protein</fullName>
    </submittedName>
</protein>
<name>A0A382C547_9ZZZZ</name>
<sequence length="342" mass="37186">MIANPLPFDAPAQAWVRAAGKGVTWLEAALNGGSRLPASLHDLASYYKWPLALATLGRMRQGEAMLTTINDCFLTPDGDFRTSADKSSDPLYGQISDTYTNTWPIAAARLLGRPDMGRHGLDGLRGRFVEATGGYLTGIPGQYEDNRQDIVTVAGCGNAFLAWDAMDEAAGAGDCLMRILEQQGPADAPFHLYIDGRGETLEGELGIPETLARIDPAKPGQVYVYWGMASVFLARLYTVSHESRFLEGARAYFARHDACGDMVFDGIGCCKTGWAAATLYRLTGDAVYRDVVHKVAAELLKEQCEDGSWSRPQLSPQLNCDCTAEIVYHLSQYTLELASARG</sequence>
<dbReference type="InterPro" id="IPR008928">
    <property type="entry name" value="6-hairpin_glycosidase_sf"/>
</dbReference>
<dbReference type="SUPFAM" id="SSF48208">
    <property type="entry name" value="Six-hairpin glycosidases"/>
    <property type="match status" value="1"/>
</dbReference>
<gene>
    <name evidence="1" type="ORF">METZ01_LOCUS173411</name>
</gene>
<dbReference type="AlphaFoldDB" id="A0A382C547"/>
<dbReference type="GO" id="GO:0005975">
    <property type="term" value="P:carbohydrate metabolic process"/>
    <property type="evidence" value="ECO:0007669"/>
    <property type="project" value="InterPro"/>
</dbReference>
<proteinExistence type="predicted"/>
<accession>A0A382C547</accession>
<reference evidence="1" key="1">
    <citation type="submission" date="2018-05" db="EMBL/GenBank/DDBJ databases">
        <authorList>
            <person name="Lanie J.A."/>
            <person name="Ng W.-L."/>
            <person name="Kazmierczak K.M."/>
            <person name="Andrzejewski T.M."/>
            <person name="Davidsen T.M."/>
            <person name="Wayne K.J."/>
            <person name="Tettelin H."/>
            <person name="Glass J.I."/>
            <person name="Rusch D."/>
            <person name="Podicherti R."/>
            <person name="Tsui H.-C.T."/>
            <person name="Winkler M.E."/>
        </authorList>
    </citation>
    <scope>NUCLEOTIDE SEQUENCE</scope>
</reference>